<accession>A0A0G1MQL0</accession>
<protein>
    <submittedName>
        <fullName evidence="1">Uncharacterized protein</fullName>
    </submittedName>
</protein>
<name>A0A0G1MQL0_9BACT</name>
<dbReference type="EMBL" id="LCLA01000007">
    <property type="protein sequence ID" value="KKU10611.1"/>
    <property type="molecule type" value="Genomic_DNA"/>
</dbReference>
<proteinExistence type="predicted"/>
<sequence>MPKETKMKFLGITITLRPVTPVDVVLAIDPKFADRADKAEERGQNELATANNQTTQANELISKAAGHRARGNRLTEAVRAFRDAVGG</sequence>
<organism evidence="1 2">
    <name type="scientific">Candidatus Woesebacteria bacterium GW2011_GWB1_45_5</name>
    <dbReference type="NCBI Taxonomy" id="1618581"/>
    <lineage>
        <taxon>Bacteria</taxon>
        <taxon>Candidatus Woeseibacteriota</taxon>
    </lineage>
</organism>
<comment type="caution">
    <text evidence="1">The sequence shown here is derived from an EMBL/GenBank/DDBJ whole genome shotgun (WGS) entry which is preliminary data.</text>
</comment>
<evidence type="ECO:0000313" key="1">
    <source>
        <dbReference type="EMBL" id="KKU10611.1"/>
    </source>
</evidence>
<dbReference type="Proteomes" id="UP000034329">
    <property type="component" value="Unassembled WGS sequence"/>
</dbReference>
<gene>
    <name evidence="1" type="ORF">UX13_C0007G0010</name>
</gene>
<evidence type="ECO:0000313" key="2">
    <source>
        <dbReference type="Proteomes" id="UP000034329"/>
    </source>
</evidence>
<reference evidence="1 2" key="1">
    <citation type="journal article" date="2015" name="Nature">
        <title>rRNA introns, odd ribosomes, and small enigmatic genomes across a large radiation of phyla.</title>
        <authorList>
            <person name="Brown C.T."/>
            <person name="Hug L.A."/>
            <person name="Thomas B.C."/>
            <person name="Sharon I."/>
            <person name="Castelle C.J."/>
            <person name="Singh A."/>
            <person name="Wilkins M.J."/>
            <person name="Williams K.H."/>
            <person name="Banfield J.F."/>
        </authorList>
    </citation>
    <scope>NUCLEOTIDE SEQUENCE [LARGE SCALE GENOMIC DNA]</scope>
</reference>
<dbReference type="AlphaFoldDB" id="A0A0G1MQL0"/>